<dbReference type="RefSeq" id="WP_185718165.1">
    <property type="nucleotide sequence ID" value="NZ_BAAAWI010000001.1"/>
</dbReference>
<dbReference type="InterPro" id="IPR000415">
    <property type="entry name" value="Nitroreductase-like"/>
</dbReference>
<dbReference type="PANTHER" id="PTHR23026">
    <property type="entry name" value="NADPH NITROREDUCTASE"/>
    <property type="match status" value="1"/>
</dbReference>
<dbReference type="Proteomes" id="UP000515728">
    <property type="component" value="Chromosome"/>
</dbReference>
<dbReference type="Gene3D" id="3.40.109.10">
    <property type="entry name" value="NADH Oxidase"/>
    <property type="match status" value="1"/>
</dbReference>
<name>A0A7G7MF49_9PSEU</name>
<dbReference type="InterPro" id="IPR050627">
    <property type="entry name" value="Nitroreductase/BluB"/>
</dbReference>
<reference evidence="1 2" key="1">
    <citation type="submission" date="2020-08" db="EMBL/GenBank/DDBJ databases">
        <authorList>
            <person name="Mo P."/>
        </authorList>
    </citation>
    <scope>NUCLEOTIDE SEQUENCE [LARGE SCALE GENOMIC DNA]</scope>
    <source>
        <strain evidence="1 2">CGMCC 4.1532</strain>
    </source>
</reference>
<dbReference type="SUPFAM" id="SSF55469">
    <property type="entry name" value="FMN-dependent nitroreductase-like"/>
    <property type="match status" value="2"/>
</dbReference>
<evidence type="ECO:0000313" key="2">
    <source>
        <dbReference type="Proteomes" id="UP000515728"/>
    </source>
</evidence>
<dbReference type="NCBIfam" id="NF047509">
    <property type="entry name" value="Rv3131_FMN_oxido"/>
    <property type="match status" value="1"/>
</dbReference>
<gene>
    <name evidence="1" type="ORF">H6H00_25245</name>
</gene>
<accession>A0A7G7MF49</accession>
<dbReference type="GO" id="GO:0016491">
    <property type="term" value="F:oxidoreductase activity"/>
    <property type="evidence" value="ECO:0007669"/>
    <property type="project" value="InterPro"/>
</dbReference>
<organism evidence="1 2">
    <name type="scientific">Pseudonocardia petroleophila</name>
    <dbReference type="NCBI Taxonomy" id="37331"/>
    <lineage>
        <taxon>Bacteria</taxon>
        <taxon>Bacillati</taxon>
        <taxon>Actinomycetota</taxon>
        <taxon>Actinomycetes</taxon>
        <taxon>Pseudonocardiales</taxon>
        <taxon>Pseudonocardiaceae</taxon>
        <taxon>Pseudonocardia</taxon>
    </lineage>
</organism>
<dbReference type="KEGG" id="ppel:H6H00_25245"/>
<protein>
    <submittedName>
        <fullName evidence="1">NAD(P)H nitroreductase</fullName>
    </submittedName>
</protein>
<dbReference type="PANTHER" id="PTHR23026:SF123">
    <property type="entry name" value="NAD(P)H NITROREDUCTASE RV3131-RELATED"/>
    <property type="match status" value="1"/>
</dbReference>
<keyword evidence="2" id="KW-1185">Reference proteome</keyword>
<sequence>MPPIPTAALDEALHAPSVHNSQPWRWRITPDAVELHADPDRHLQVTDPDRRDLVLSCGAALHHLTVALAAHGAAAVVDRLPDPEDSTHLASVSIGPGRPDAVDAGLFPAISARRTERRRMSHRPVPVKLLGRLAEHARRAGALLVPVSGPVARDRLALALDDAGRLQRSVPGYPAELRLWTHRLPAASDGIPATATTARLRRDSSPPLRAFPGGRLRERRQLTGHGGTDDAAEFVVVATAQDRVLDRLRAGEALSAVLLAATLAGLATTPLSQATEVATVRDALRTRVLHVPEHPQIVLRLGWPATHADPLPATPRRPLRSVLLP</sequence>
<proteinExistence type="predicted"/>
<dbReference type="EMBL" id="CP060131">
    <property type="protein sequence ID" value="QNG51410.1"/>
    <property type="molecule type" value="Genomic_DNA"/>
</dbReference>
<dbReference type="AlphaFoldDB" id="A0A7G7MF49"/>
<evidence type="ECO:0000313" key="1">
    <source>
        <dbReference type="EMBL" id="QNG51410.1"/>
    </source>
</evidence>